<dbReference type="PRINTS" id="PR01035">
    <property type="entry name" value="TCRTETA"/>
</dbReference>
<dbReference type="AlphaFoldDB" id="A0A6I1MU53"/>
<proteinExistence type="predicted"/>
<keyword evidence="5 7" id="KW-1133">Transmembrane helix</keyword>
<accession>A0A6I1MU53</accession>
<keyword evidence="4 7" id="KW-0812">Transmembrane</keyword>
<evidence type="ECO:0000313" key="10">
    <source>
        <dbReference type="Proteomes" id="UP000430345"/>
    </source>
</evidence>
<feature type="transmembrane region" description="Helical" evidence="7">
    <location>
        <begin position="364"/>
        <end position="381"/>
    </location>
</feature>
<protein>
    <submittedName>
        <fullName evidence="9">MFS transporter</fullName>
    </submittedName>
</protein>
<dbReference type="PANTHER" id="PTHR43414:SF6">
    <property type="entry name" value="MULTIDRUG RESISTANCE PROTEIN MDTG"/>
    <property type="match status" value="1"/>
</dbReference>
<feature type="transmembrane region" description="Helical" evidence="7">
    <location>
        <begin position="94"/>
        <end position="117"/>
    </location>
</feature>
<evidence type="ECO:0000256" key="5">
    <source>
        <dbReference type="ARBA" id="ARBA00022989"/>
    </source>
</evidence>
<name>A0A6I1MU53_9CLOT</name>
<dbReference type="EMBL" id="WHJC01000206">
    <property type="protein sequence ID" value="MPQ44391.1"/>
    <property type="molecule type" value="Genomic_DNA"/>
</dbReference>
<evidence type="ECO:0000256" key="2">
    <source>
        <dbReference type="ARBA" id="ARBA00022448"/>
    </source>
</evidence>
<feature type="transmembrane region" description="Helical" evidence="7">
    <location>
        <begin position="39"/>
        <end position="59"/>
    </location>
</feature>
<dbReference type="SUPFAM" id="SSF103473">
    <property type="entry name" value="MFS general substrate transporter"/>
    <property type="match status" value="1"/>
</dbReference>
<keyword evidence="10" id="KW-1185">Reference proteome</keyword>
<keyword evidence="3" id="KW-1003">Cell membrane</keyword>
<feature type="domain" description="Major facilitator superfamily (MFS) profile" evidence="8">
    <location>
        <begin position="5"/>
        <end position="388"/>
    </location>
</feature>
<feature type="transmembrane region" description="Helical" evidence="7">
    <location>
        <begin position="245"/>
        <end position="266"/>
    </location>
</feature>
<dbReference type="RefSeq" id="WP_152890820.1">
    <property type="nucleotide sequence ID" value="NZ_WHJC01000206.1"/>
</dbReference>
<reference evidence="9 10" key="1">
    <citation type="submission" date="2019-10" db="EMBL/GenBank/DDBJ databases">
        <title>The Genome Sequence of Clostridium tarantellae Isolated from Fish Brain.</title>
        <authorList>
            <person name="Bano L."/>
            <person name="Kiel M."/>
            <person name="Sales G."/>
            <person name="Doxey A.C."/>
            <person name="Mansfield M.J."/>
            <person name="Schiavone M."/>
            <person name="Rossetto O."/>
            <person name="Pirazzini M."/>
            <person name="Dobrindt U."/>
            <person name="Montecucco C."/>
        </authorList>
    </citation>
    <scope>NUCLEOTIDE SEQUENCE [LARGE SCALE GENOMIC DNA]</scope>
    <source>
        <strain evidence="9 10">DSM 3997</strain>
    </source>
</reference>
<feature type="transmembrane region" description="Helical" evidence="7">
    <location>
        <begin position="207"/>
        <end position="225"/>
    </location>
</feature>
<evidence type="ECO:0000256" key="3">
    <source>
        <dbReference type="ARBA" id="ARBA00022475"/>
    </source>
</evidence>
<evidence type="ECO:0000256" key="4">
    <source>
        <dbReference type="ARBA" id="ARBA00022692"/>
    </source>
</evidence>
<dbReference type="InterPro" id="IPR011701">
    <property type="entry name" value="MFS"/>
</dbReference>
<feature type="transmembrane region" description="Helical" evidence="7">
    <location>
        <begin position="129"/>
        <end position="152"/>
    </location>
</feature>
<evidence type="ECO:0000256" key="6">
    <source>
        <dbReference type="ARBA" id="ARBA00023136"/>
    </source>
</evidence>
<comment type="subcellular location">
    <subcellularLocation>
        <location evidence="1">Cell membrane</location>
        <topology evidence="1">Multi-pass membrane protein</topology>
    </subcellularLocation>
</comment>
<evidence type="ECO:0000313" key="9">
    <source>
        <dbReference type="EMBL" id="MPQ44391.1"/>
    </source>
</evidence>
<evidence type="ECO:0000256" key="7">
    <source>
        <dbReference type="SAM" id="Phobius"/>
    </source>
</evidence>
<feature type="transmembrane region" description="Helical" evidence="7">
    <location>
        <begin position="340"/>
        <end position="358"/>
    </location>
</feature>
<dbReference type="GO" id="GO:0022857">
    <property type="term" value="F:transmembrane transporter activity"/>
    <property type="evidence" value="ECO:0007669"/>
    <property type="project" value="InterPro"/>
</dbReference>
<feature type="transmembrane region" description="Helical" evidence="7">
    <location>
        <begin position="71"/>
        <end position="88"/>
    </location>
</feature>
<dbReference type="Gene3D" id="1.20.1250.20">
    <property type="entry name" value="MFS general substrate transporter like domains"/>
    <property type="match status" value="1"/>
</dbReference>
<comment type="caution">
    <text evidence="9">The sequence shown here is derived from an EMBL/GenBank/DDBJ whole genome shotgun (WGS) entry which is preliminary data.</text>
</comment>
<dbReference type="PROSITE" id="PS50850">
    <property type="entry name" value="MFS"/>
    <property type="match status" value="1"/>
</dbReference>
<dbReference type="Pfam" id="PF07690">
    <property type="entry name" value="MFS_1"/>
    <property type="match status" value="1"/>
</dbReference>
<evidence type="ECO:0000259" key="8">
    <source>
        <dbReference type="PROSITE" id="PS50850"/>
    </source>
</evidence>
<dbReference type="InterPro" id="IPR001958">
    <property type="entry name" value="Tet-R_TetA/multi-R_MdtG-like"/>
</dbReference>
<keyword evidence="6 7" id="KW-0472">Membrane</keyword>
<organism evidence="9 10">
    <name type="scientific">Clostridium tarantellae</name>
    <dbReference type="NCBI Taxonomy" id="39493"/>
    <lineage>
        <taxon>Bacteria</taxon>
        <taxon>Bacillati</taxon>
        <taxon>Bacillota</taxon>
        <taxon>Clostridia</taxon>
        <taxon>Eubacteriales</taxon>
        <taxon>Clostridiaceae</taxon>
        <taxon>Clostridium</taxon>
    </lineage>
</organism>
<feature type="transmembrane region" description="Helical" evidence="7">
    <location>
        <begin position="158"/>
        <end position="178"/>
    </location>
</feature>
<dbReference type="InterPro" id="IPR036259">
    <property type="entry name" value="MFS_trans_sf"/>
</dbReference>
<dbReference type="InterPro" id="IPR020846">
    <property type="entry name" value="MFS_dom"/>
</dbReference>
<evidence type="ECO:0000256" key="1">
    <source>
        <dbReference type="ARBA" id="ARBA00004651"/>
    </source>
</evidence>
<dbReference type="PANTHER" id="PTHR43414">
    <property type="entry name" value="MULTIDRUG RESISTANCE PROTEIN MDTG"/>
    <property type="match status" value="1"/>
</dbReference>
<keyword evidence="2" id="KW-0813">Transport</keyword>
<gene>
    <name evidence="9" type="ORF">GBZ86_11550</name>
</gene>
<sequence length="391" mass="43154">MRKKSLGYVLFITFISTIALNMAHPVTPMLIRKLGLPAFMFGVFFAAMSLGNFLFSPIFGSLSDKHGRIKYLMMGLFGYGISQLGFGFNSNPIIIVIFRFLGGAFVVSYLTTSIAYLSDITTKENRLKYMTYYSAVSTIGGSLGSLLGGVLGNNNYKITFFVQFLLCTTICGIIYLLFEETIINKTKKTMNKISLNMFSFKEHKDMLTPQLTLVMIMVIIFYFASTSYNSSINYYIESVLNLPPTFNGVFLSVAGIIGFLANLLITPYLGKRFGEVKSFKILSLALSLSVAIAALIPNIILFFIFIIIFVAICSIYVPIQQNIVVRMSKNNYGAVMGIQNSAKAIGMITGSLFSGFIFEINSKLPFLTAAILLGVGFVIGIKSSINLEENN</sequence>
<dbReference type="GO" id="GO:0005886">
    <property type="term" value="C:plasma membrane"/>
    <property type="evidence" value="ECO:0007669"/>
    <property type="project" value="UniProtKB-SubCell"/>
</dbReference>
<dbReference type="Proteomes" id="UP000430345">
    <property type="component" value="Unassembled WGS sequence"/>
</dbReference>
<dbReference type="OrthoDB" id="85643at2"/>